<accession>A0ABR7J5Q5</accession>
<evidence type="ECO:0000313" key="2">
    <source>
        <dbReference type="Proteomes" id="UP000629963"/>
    </source>
</evidence>
<reference evidence="1 2" key="1">
    <citation type="submission" date="2020-08" db="EMBL/GenBank/DDBJ databases">
        <title>Description of novel Flavobacterium F-380 isolate.</title>
        <authorList>
            <person name="Saticioglu I.B."/>
            <person name="Duman M."/>
            <person name="Altun S."/>
        </authorList>
    </citation>
    <scope>NUCLEOTIDE SEQUENCE [LARGE SCALE GENOMIC DNA]</scope>
    <source>
        <strain evidence="1 2">F-380</strain>
    </source>
</reference>
<sequence length="229" mass="27114">MSKTKYHPILFSTPMVQAIIEGRKTQTRRTKGLEKVNTDWRPWKFVDFCSNPESENDNRKHAIFRCFIDTWFTVPCLYEVGDVLWVRETFCKIPDLSFSYKASICENSEDIRQDYLKQGQKWANWKPSIFMPKEACRIFLKVKSIRIERLQDISEEDAQAEGAKDSLKHSELKILEGLGDWPIPRPFQSHQFGFLSIWCTINGCENWLENPFVWVYEFEKIEKPLDFIV</sequence>
<dbReference type="EMBL" id="JACRUJ010000001">
    <property type="protein sequence ID" value="MBC5840771.1"/>
    <property type="molecule type" value="Genomic_DNA"/>
</dbReference>
<name>A0ABR7J5Q5_9FLAO</name>
<evidence type="ECO:0008006" key="3">
    <source>
        <dbReference type="Google" id="ProtNLM"/>
    </source>
</evidence>
<organism evidence="1 2">
    <name type="scientific">Flavobacterium kayseriense</name>
    <dbReference type="NCBI Taxonomy" id="2764714"/>
    <lineage>
        <taxon>Bacteria</taxon>
        <taxon>Pseudomonadati</taxon>
        <taxon>Bacteroidota</taxon>
        <taxon>Flavobacteriia</taxon>
        <taxon>Flavobacteriales</taxon>
        <taxon>Flavobacteriaceae</taxon>
        <taxon>Flavobacterium</taxon>
    </lineage>
</organism>
<dbReference type="Proteomes" id="UP000629963">
    <property type="component" value="Unassembled WGS sequence"/>
</dbReference>
<dbReference type="RefSeq" id="WP_187009326.1">
    <property type="nucleotide sequence ID" value="NZ_JACRUI010000001.1"/>
</dbReference>
<keyword evidence="2" id="KW-1185">Reference proteome</keyword>
<comment type="caution">
    <text evidence="1">The sequence shown here is derived from an EMBL/GenBank/DDBJ whole genome shotgun (WGS) entry which is preliminary data.</text>
</comment>
<gene>
    <name evidence="1" type="ORF">H8R23_05080</name>
</gene>
<proteinExistence type="predicted"/>
<protein>
    <recommendedName>
        <fullName evidence="3">ASCH domain-containing protein</fullName>
    </recommendedName>
</protein>
<evidence type="ECO:0000313" key="1">
    <source>
        <dbReference type="EMBL" id="MBC5840771.1"/>
    </source>
</evidence>